<dbReference type="AlphaFoldDB" id="A0A2J5HN51"/>
<sequence length="103" mass="11288">MPILPSRSAGLCKAVFSRQGSALRLSAFPPLLLPLPLFYSQDFPLFSISSPLLPFLSLSLSLPPSASLFLSLLYITSHRVTLHTCLDLRSIAIAHRILLLLES</sequence>
<keyword evidence="1" id="KW-0472">Membrane</keyword>
<evidence type="ECO:0000313" key="3">
    <source>
        <dbReference type="Proteomes" id="UP000235023"/>
    </source>
</evidence>
<dbReference type="Proteomes" id="UP000235023">
    <property type="component" value="Unassembled WGS sequence"/>
</dbReference>
<keyword evidence="1" id="KW-0812">Transmembrane</keyword>
<evidence type="ECO:0000313" key="2">
    <source>
        <dbReference type="EMBL" id="PLN78632.1"/>
    </source>
</evidence>
<accession>A0A2J5HN51</accession>
<gene>
    <name evidence="2" type="ORF">BDW42DRAFT_140571</name>
</gene>
<reference evidence="3" key="1">
    <citation type="submission" date="2017-12" db="EMBL/GenBank/DDBJ databases">
        <authorList>
            <consortium name="DOE Joint Genome Institute"/>
            <person name="Mondo S.J."/>
            <person name="Kjaerbolling I."/>
            <person name="Vesth T.C."/>
            <person name="Frisvad J.C."/>
            <person name="Nybo J.L."/>
            <person name="Theobald S."/>
            <person name="Kuo A."/>
            <person name="Bowyer P."/>
            <person name="Matsuda Y."/>
            <person name="Lyhne E.K."/>
            <person name="Kogle M.E."/>
            <person name="Clum A."/>
            <person name="Lipzen A."/>
            <person name="Salamov A."/>
            <person name="Ngan C.Y."/>
            <person name="Daum C."/>
            <person name="Chiniquy J."/>
            <person name="Barry K."/>
            <person name="LaButti K."/>
            <person name="Haridas S."/>
            <person name="Simmons B.A."/>
            <person name="Magnuson J.K."/>
            <person name="Mortensen U.H."/>
            <person name="Larsen T.O."/>
            <person name="Grigoriev I.V."/>
            <person name="Baker S.E."/>
            <person name="Andersen M.R."/>
            <person name="Nordberg H.P."/>
            <person name="Cantor M.N."/>
            <person name="Hua S.X."/>
        </authorList>
    </citation>
    <scope>NUCLEOTIDE SEQUENCE [LARGE SCALE GENOMIC DNA]</scope>
    <source>
        <strain evidence="3">IBT 19404</strain>
    </source>
</reference>
<feature type="transmembrane region" description="Helical" evidence="1">
    <location>
        <begin position="21"/>
        <end position="40"/>
    </location>
</feature>
<keyword evidence="1" id="KW-1133">Transmembrane helix</keyword>
<organism evidence="2 3">
    <name type="scientific">Aspergillus taichungensis</name>
    <dbReference type="NCBI Taxonomy" id="482145"/>
    <lineage>
        <taxon>Eukaryota</taxon>
        <taxon>Fungi</taxon>
        <taxon>Dikarya</taxon>
        <taxon>Ascomycota</taxon>
        <taxon>Pezizomycotina</taxon>
        <taxon>Eurotiomycetes</taxon>
        <taxon>Eurotiomycetidae</taxon>
        <taxon>Eurotiales</taxon>
        <taxon>Aspergillaceae</taxon>
        <taxon>Aspergillus</taxon>
        <taxon>Aspergillus subgen. Circumdati</taxon>
    </lineage>
</organism>
<proteinExistence type="predicted"/>
<evidence type="ECO:0000256" key="1">
    <source>
        <dbReference type="SAM" id="Phobius"/>
    </source>
</evidence>
<protein>
    <submittedName>
        <fullName evidence="2">Uncharacterized protein</fullName>
    </submittedName>
</protein>
<name>A0A2J5HN51_9EURO</name>
<feature type="transmembrane region" description="Helical" evidence="1">
    <location>
        <begin position="52"/>
        <end position="75"/>
    </location>
</feature>
<keyword evidence="3" id="KW-1185">Reference proteome</keyword>
<dbReference type="EMBL" id="KZ559573">
    <property type="protein sequence ID" value="PLN78632.1"/>
    <property type="molecule type" value="Genomic_DNA"/>
</dbReference>